<dbReference type="PANTHER" id="PTHR13556">
    <property type="entry name" value="TRANSCRIPTIONAL ADAPTER 3-RELATED"/>
    <property type="match status" value="1"/>
</dbReference>
<protein>
    <submittedName>
        <fullName evidence="7">Transcriptional regulator</fullName>
    </submittedName>
</protein>
<sequence length="614" mass="66803">MLDSSTLTFRTFINRQHSSASPMSQNVPSYQELSALQQELQLLSDKASLQRERYESELSRLEASSFSSSKTGGLPEKAGKTTLPPGVGGGSSAGASGPNTVGGSSSTSSSSNSTATTTTTTTNCNSSSLPKPGLVTLKLKRSDATENGKTDDEQSSTPTTIKLSAASFNALDKKKRKKDNPEDSDYSEDDRGSLAKAKREEFKQGRSASPQPTKFNPKNSTPKAQASGSHQKKKRHSETEKHKPKMQEVQDDFSKVKVATQIPIQTFWASMDPYFRPFSESDRMALEEEHYLDAWAEEERSLMPSFDGFDSRRNSIESSSTKDAAPSRNIVSNTPFELTDENIEQDEVSCGPLTERILSSLVAENVIDSSEIKQDDETATTTTTTTAGTATATATGSQPPRGSSNPCNYAELEERMKRELRYIGLLGDDEIDWDAREDDEISITLRSLQKELREVMQVNQYRKQKLAKMVSDHLAYQEYNMILDDLDKQVEQGYLKRFRITKSKKKKTTTPKSLSENALSAMDRRRRFIQGVGPIFPAEKFSIPRDSIYDDEPVVQPGIHMDGVGNGTPAASTSASSATTAAAAAATTAGTTLPAAANGTGSSSQTLAGSSSQL</sequence>
<feature type="region of interest" description="Disordered" evidence="6">
    <location>
        <begin position="560"/>
        <end position="614"/>
    </location>
</feature>
<comment type="subcellular location">
    <subcellularLocation>
        <location evidence="1">Nucleus</location>
    </subcellularLocation>
</comment>
<feature type="compositionally biased region" description="Low complexity" evidence="6">
    <location>
        <begin position="567"/>
        <end position="614"/>
    </location>
</feature>
<name>A0A9P6U294_9FUNG</name>
<evidence type="ECO:0000256" key="6">
    <source>
        <dbReference type="SAM" id="MobiDB-lite"/>
    </source>
</evidence>
<dbReference type="AlphaFoldDB" id="A0A9P6U294"/>
<keyword evidence="3" id="KW-0805">Transcription regulation</keyword>
<dbReference type="GO" id="GO:0006357">
    <property type="term" value="P:regulation of transcription by RNA polymerase II"/>
    <property type="evidence" value="ECO:0007669"/>
    <property type="project" value="TreeGrafter"/>
</dbReference>
<feature type="region of interest" description="Disordered" evidence="6">
    <location>
        <begin position="313"/>
        <end position="347"/>
    </location>
</feature>
<evidence type="ECO:0000256" key="2">
    <source>
        <dbReference type="ARBA" id="ARBA00005330"/>
    </source>
</evidence>
<evidence type="ECO:0000313" key="7">
    <source>
        <dbReference type="EMBL" id="KAG0256478.1"/>
    </source>
</evidence>
<evidence type="ECO:0000256" key="5">
    <source>
        <dbReference type="ARBA" id="ARBA00023242"/>
    </source>
</evidence>
<feature type="compositionally biased region" description="Basic and acidic residues" evidence="6">
    <location>
        <begin position="140"/>
        <end position="152"/>
    </location>
</feature>
<proteinExistence type="inferred from homology"/>
<keyword evidence="5" id="KW-0539">Nucleus</keyword>
<feature type="compositionally biased region" description="Basic and acidic residues" evidence="6">
    <location>
        <begin position="237"/>
        <end position="250"/>
    </location>
</feature>
<dbReference type="GO" id="GO:0000124">
    <property type="term" value="C:SAGA complex"/>
    <property type="evidence" value="ECO:0007669"/>
    <property type="project" value="TreeGrafter"/>
</dbReference>
<feature type="compositionally biased region" description="Basic and acidic residues" evidence="6">
    <location>
        <begin position="189"/>
        <end position="204"/>
    </location>
</feature>
<evidence type="ECO:0000313" key="8">
    <source>
        <dbReference type="Proteomes" id="UP000807716"/>
    </source>
</evidence>
<keyword evidence="4" id="KW-0804">Transcription</keyword>
<evidence type="ECO:0000256" key="3">
    <source>
        <dbReference type="ARBA" id="ARBA00023015"/>
    </source>
</evidence>
<dbReference type="Pfam" id="PF10198">
    <property type="entry name" value="Ada3"/>
    <property type="match status" value="1"/>
</dbReference>
<dbReference type="PANTHER" id="PTHR13556:SF2">
    <property type="entry name" value="TRANSCRIPTIONAL ADAPTER 3"/>
    <property type="match status" value="1"/>
</dbReference>
<feature type="compositionally biased region" description="Polar residues" evidence="6">
    <location>
        <begin position="206"/>
        <end position="229"/>
    </location>
</feature>
<feature type="compositionally biased region" description="Low complexity" evidence="6">
    <location>
        <begin position="379"/>
        <end position="396"/>
    </location>
</feature>
<gene>
    <name evidence="7" type="primary">NGG1</name>
    <name evidence="7" type="ORF">DFQ27_005696</name>
</gene>
<dbReference type="GO" id="GO:0005634">
    <property type="term" value="C:nucleus"/>
    <property type="evidence" value="ECO:0007669"/>
    <property type="project" value="UniProtKB-SubCell"/>
</dbReference>
<keyword evidence="8" id="KW-1185">Reference proteome</keyword>
<dbReference type="OrthoDB" id="1232at2759"/>
<feature type="compositionally biased region" description="Polar residues" evidence="6">
    <location>
        <begin position="397"/>
        <end position="407"/>
    </location>
</feature>
<dbReference type="InterPro" id="IPR019340">
    <property type="entry name" value="Histone_AcTrfase_su3"/>
</dbReference>
<evidence type="ECO:0000256" key="4">
    <source>
        <dbReference type="ARBA" id="ARBA00023163"/>
    </source>
</evidence>
<dbReference type="GO" id="GO:0003713">
    <property type="term" value="F:transcription coactivator activity"/>
    <property type="evidence" value="ECO:0007669"/>
    <property type="project" value="TreeGrafter"/>
</dbReference>
<feature type="region of interest" description="Disordered" evidence="6">
    <location>
        <begin position="372"/>
        <end position="408"/>
    </location>
</feature>
<organism evidence="7 8">
    <name type="scientific">Actinomortierella ambigua</name>
    <dbReference type="NCBI Taxonomy" id="1343610"/>
    <lineage>
        <taxon>Eukaryota</taxon>
        <taxon>Fungi</taxon>
        <taxon>Fungi incertae sedis</taxon>
        <taxon>Mucoromycota</taxon>
        <taxon>Mortierellomycotina</taxon>
        <taxon>Mortierellomycetes</taxon>
        <taxon>Mortierellales</taxon>
        <taxon>Mortierellaceae</taxon>
        <taxon>Actinomortierella</taxon>
    </lineage>
</organism>
<dbReference type="Proteomes" id="UP000807716">
    <property type="component" value="Unassembled WGS sequence"/>
</dbReference>
<comment type="caution">
    <text evidence="7">The sequence shown here is derived from an EMBL/GenBank/DDBJ whole genome shotgun (WGS) entry which is preliminary data.</text>
</comment>
<comment type="similarity">
    <text evidence="2">Belongs to the NGG1 family.</text>
</comment>
<feature type="region of interest" description="Disordered" evidence="6">
    <location>
        <begin position="54"/>
        <end position="250"/>
    </location>
</feature>
<feature type="compositionally biased region" description="Low complexity" evidence="6">
    <location>
        <begin position="93"/>
        <end position="128"/>
    </location>
</feature>
<reference evidence="7" key="1">
    <citation type="journal article" date="2020" name="Fungal Divers.">
        <title>Resolving the Mortierellaceae phylogeny through synthesis of multi-gene phylogenetics and phylogenomics.</title>
        <authorList>
            <person name="Vandepol N."/>
            <person name="Liber J."/>
            <person name="Desiro A."/>
            <person name="Na H."/>
            <person name="Kennedy M."/>
            <person name="Barry K."/>
            <person name="Grigoriev I.V."/>
            <person name="Miller A.N."/>
            <person name="O'Donnell K."/>
            <person name="Stajich J.E."/>
            <person name="Bonito G."/>
        </authorList>
    </citation>
    <scope>NUCLEOTIDE SEQUENCE</scope>
    <source>
        <strain evidence="7">BC1065</strain>
    </source>
</reference>
<feature type="compositionally biased region" description="Acidic residues" evidence="6">
    <location>
        <begin position="338"/>
        <end position="347"/>
    </location>
</feature>
<accession>A0A9P6U294</accession>
<evidence type="ECO:0000256" key="1">
    <source>
        <dbReference type="ARBA" id="ARBA00004123"/>
    </source>
</evidence>
<dbReference type="EMBL" id="JAAAJB010000408">
    <property type="protein sequence ID" value="KAG0256478.1"/>
    <property type="molecule type" value="Genomic_DNA"/>
</dbReference>